<dbReference type="InterPro" id="IPR017853">
    <property type="entry name" value="GH"/>
</dbReference>
<dbReference type="Gene3D" id="3.40.50.1700">
    <property type="entry name" value="Glycoside hydrolase family 3 C-terminal domain"/>
    <property type="match status" value="1"/>
</dbReference>
<proteinExistence type="inferred from homology"/>
<evidence type="ECO:0000256" key="3">
    <source>
        <dbReference type="ARBA" id="ARBA00012663"/>
    </source>
</evidence>
<dbReference type="Pfam" id="PF00144">
    <property type="entry name" value="Beta-lactamase"/>
    <property type="match status" value="1"/>
</dbReference>
<feature type="chain" id="PRO_5022763598" description="beta-N-acetylhexosaminidase" evidence="6">
    <location>
        <begin position="24"/>
        <end position="1005"/>
    </location>
</feature>
<feature type="domain" description="Beta-lactamase-related" evidence="7">
    <location>
        <begin position="611"/>
        <end position="974"/>
    </location>
</feature>
<dbReference type="AlphaFoldDB" id="A0A5C6V1W1"/>
<name>A0A5C6V1W1_9FLAO</name>
<reference evidence="9 10" key="1">
    <citation type="submission" date="2019-08" db="EMBL/GenBank/DDBJ databases">
        <title>Genome of Luteibaculum oceani JCM 18817.</title>
        <authorList>
            <person name="Bowman J.P."/>
        </authorList>
    </citation>
    <scope>NUCLEOTIDE SEQUENCE [LARGE SCALE GENOMIC DNA]</scope>
    <source>
        <strain evidence="9 10">JCM 18817</strain>
    </source>
</reference>
<dbReference type="SUPFAM" id="SSF52279">
    <property type="entry name" value="Beta-D-glucan exohydrolase, C-terminal domain"/>
    <property type="match status" value="1"/>
</dbReference>
<evidence type="ECO:0000259" key="8">
    <source>
        <dbReference type="Pfam" id="PF00933"/>
    </source>
</evidence>
<dbReference type="InterPro" id="IPR036962">
    <property type="entry name" value="Glyco_hydro_3_N_sf"/>
</dbReference>
<dbReference type="PANTHER" id="PTHR30480:SF13">
    <property type="entry name" value="BETA-HEXOSAMINIDASE"/>
    <property type="match status" value="1"/>
</dbReference>
<dbReference type="Gene3D" id="3.20.20.300">
    <property type="entry name" value="Glycoside hydrolase, family 3, N-terminal domain"/>
    <property type="match status" value="1"/>
</dbReference>
<protein>
    <recommendedName>
        <fullName evidence="3">beta-N-acetylhexosaminidase</fullName>
        <ecNumber evidence="3">3.2.1.52</ecNumber>
    </recommendedName>
</protein>
<dbReference type="EMBL" id="VORB01000006">
    <property type="protein sequence ID" value="TXC78681.1"/>
    <property type="molecule type" value="Genomic_DNA"/>
</dbReference>
<keyword evidence="5" id="KW-0326">Glycosidase</keyword>
<organism evidence="9 10">
    <name type="scientific">Luteibaculum oceani</name>
    <dbReference type="NCBI Taxonomy" id="1294296"/>
    <lineage>
        <taxon>Bacteria</taxon>
        <taxon>Pseudomonadati</taxon>
        <taxon>Bacteroidota</taxon>
        <taxon>Flavobacteriia</taxon>
        <taxon>Flavobacteriales</taxon>
        <taxon>Luteibaculaceae</taxon>
        <taxon>Luteibaculum</taxon>
    </lineage>
</organism>
<dbReference type="Proteomes" id="UP000321168">
    <property type="component" value="Unassembled WGS sequence"/>
</dbReference>
<sequence>MTMKRIKFFHPLFLLFAFLTAQAVNEGQNSNHYREASLFRFANATNKEPGFARIQSEHWAKKVLDTLTVREKIGQLFMVAAYSNRGPEHEAELKMQIEKYGIGGLIFFQGGPGRQLNMHKRLSKSSKLPLLIGIDAEWGLNMRLDSTYGIQRNMVLGATQNPILAQEAGAAIGAQCRALDIDINFAPVCDVNSNAANPVINSRSFGEDRFWVAKLSGAFARGMESSGVMACAKHFPGHGDTDSDSHKTLPTVGHGLARLDSIELYPFKYLFKAGVSSVMVAHLNVPAMEPSGLPSTLSSKIVHGWLKDSLNYKGLIFTDALNMKGVADAYPAGITDLKALQAGADVLLFPLDVPKAIAEIEAAILRGDIPMDRLDEACLKILKAKQHQMEQAFVDTPSMEEIKSPKSMESLRTKIAEASITLLKNEANLPIDPLDKDVAVIGVGRGTKPFLNVVEDLSAIPTGFAENPYSNKPLIAKLSKRERVVLVMDGSQYKGKSNYGLGPAELGLISELAPKTKLILVWMGNPYALTEMPENLLGELKGLVLGYQDIKEQHLAAAKALLGVIPFKGKLPVTLNKQFVADKGETTSKETGFIETFPEKVGMDGIKLQEIDAYIQKQIKDKATPGCRIVVLRKGKMVYNKSFGHYTYANNQPVNRFSIYDLASLTKVLSTGLAVMKLHEEGVLDIGKTLGDYLAWIPRDSPYAKLVLSDVMLHQAGLQGWIPYFQDYIDPTPERASLVNQNASSKHPVQVAKDYFVVSEMRDSIFARILREPLRKKTDYLYSDLGFYFLKEIVETITGKPLNVYVAETFYQPMGLKSMTYLPREKFSEESIVPTEYDALWRKQLVHGFVHDQGAALLGGVGGHAGLFGSAEDVAAIMQMLLDGGSFNGQQFLKSSTVEFFTAARAKNPDDNRRGLIFDKPVRDGGPGPTFDGISFNSFGHSGFTGTLAWADPDEEIVYVFLSNRIYPSAENKKLIRNNVRSTIQEMIYEAIIDSKNEMAAQPKP</sequence>
<comment type="similarity">
    <text evidence="2">Belongs to the glycosyl hydrolase 3 family.</text>
</comment>
<keyword evidence="10" id="KW-1185">Reference proteome</keyword>
<dbReference type="InterPro" id="IPR012338">
    <property type="entry name" value="Beta-lactam/transpept-like"/>
</dbReference>
<dbReference type="GO" id="GO:0009254">
    <property type="term" value="P:peptidoglycan turnover"/>
    <property type="evidence" value="ECO:0007669"/>
    <property type="project" value="TreeGrafter"/>
</dbReference>
<dbReference type="InterPro" id="IPR001466">
    <property type="entry name" value="Beta-lactam-related"/>
</dbReference>
<accession>A0A5C6V1W1</accession>
<dbReference type="EC" id="3.2.1.52" evidence="3"/>
<dbReference type="InterPro" id="IPR001764">
    <property type="entry name" value="Glyco_hydro_3_N"/>
</dbReference>
<dbReference type="GO" id="GO:0005975">
    <property type="term" value="P:carbohydrate metabolic process"/>
    <property type="evidence" value="ECO:0007669"/>
    <property type="project" value="InterPro"/>
</dbReference>
<dbReference type="PANTHER" id="PTHR30480">
    <property type="entry name" value="BETA-HEXOSAMINIDASE-RELATED"/>
    <property type="match status" value="1"/>
</dbReference>
<dbReference type="SUPFAM" id="SSF51445">
    <property type="entry name" value="(Trans)glycosidases"/>
    <property type="match status" value="1"/>
</dbReference>
<dbReference type="InterPro" id="IPR050226">
    <property type="entry name" value="NagZ_Beta-hexosaminidase"/>
</dbReference>
<dbReference type="SUPFAM" id="SSF56601">
    <property type="entry name" value="beta-lactamase/transpeptidase-like"/>
    <property type="match status" value="1"/>
</dbReference>
<dbReference type="InterPro" id="IPR036881">
    <property type="entry name" value="Glyco_hydro_3_C_sf"/>
</dbReference>
<gene>
    <name evidence="9" type="ORF">FRX97_08155</name>
</gene>
<keyword evidence="6" id="KW-0732">Signal</keyword>
<evidence type="ECO:0000259" key="7">
    <source>
        <dbReference type="Pfam" id="PF00144"/>
    </source>
</evidence>
<evidence type="ECO:0000256" key="6">
    <source>
        <dbReference type="SAM" id="SignalP"/>
    </source>
</evidence>
<evidence type="ECO:0000256" key="2">
    <source>
        <dbReference type="ARBA" id="ARBA00005336"/>
    </source>
</evidence>
<evidence type="ECO:0000256" key="4">
    <source>
        <dbReference type="ARBA" id="ARBA00022801"/>
    </source>
</evidence>
<dbReference type="OrthoDB" id="9805821at2"/>
<comment type="catalytic activity">
    <reaction evidence="1">
        <text>Hydrolysis of terminal non-reducing N-acetyl-D-hexosamine residues in N-acetyl-beta-D-hexosaminides.</text>
        <dbReference type="EC" id="3.2.1.52"/>
    </reaction>
</comment>
<evidence type="ECO:0000313" key="9">
    <source>
        <dbReference type="EMBL" id="TXC78681.1"/>
    </source>
</evidence>
<evidence type="ECO:0000313" key="10">
    <source>
        <dbReference type="Proteomes" id="UP000321168"/>
    </source>
</evidence>
<dbReference type="Pfam" id="PF00933">
    <property type="entry name" value="Glyco_hydro_3"/>
    <property type="match status" value="1"/>
</dbReference>
<keyword evidence="4 9" id="KW-0378">Hydrolase</keyword>
<dbReference type="Gene3D" id="3.40.710.10">
    <property type="entry name" value="DD-peptidase/beta-lactamase superfamily"/>
    <property type="match status" value="1"/>
</dbReference>
<dbReference type="GO" id="GO:0004563">
    <property type="term" value="F:beta-N-acetylhexosaminidase activity"/>
    <property type="evidence" value="ECO:0007669"/>
    <property type="project" value="UniProtKB-EC"/>
</dbReference>
<feature type="signal peptide" evidence="6">
    <location>
        <begin position="1"/>
        <end position="23"/>
    </location>
</feature>
<feature type="domain" description="Glycoside hydrolase family 3 N-terminal" evidence="8">
    <location>
        <begin position="68"/>
        <end position="383"/>
    </location>
</feature>
<evidence type="ECO:0000256" key="1">
    <source>
        <dbReference type="ARBA" id="ARBA00001231"/>
    </source>
</evidence>
<evidence type="ECO:0000256" key="5">
    <source>
        <dbReference type="ARBA" id="ARBA00023295"/>
    </source>
</evidence>
<comment type="caution">
    <text evidence="9">The sequence shown here is derived from an EMBL/GenBank/DDBJ whole genome shotgun (WGS) entry which is preliminary data.</text>
</comment>